<dbReference type="AlphaFoldDB" id="A0A5M6IIS1"/>
<feature type="transmembrane region" description="Helical" evidence="1">
    <location>
        <begin position="301"/>
        <end position="319"/>
    </location>
</feature>
<dbReference type="Proteomes" id="UP000325255">
    <property type="component" value="Unassembled WGS sequence"/>
</dbReference>
<keyword evidence="1" id="KW-0472">Membrane</keyword>
<dbReference type="NCBIfam" id="TIGR03469">
    <property type="entry name" value="HpnB"/>
    <property type="match status" value="1"/>
</dbReference>
<dbReference type="OrthoDB" id="9806525at2"/>
<dbReference type="SUPFAM" id="SSF53448">
    <property type="entry name" value="Nucleotide-diphospho-sugar transferases"/>
    <property type="match status" value="1"/>
</dbReference>
<dbReference type="PANTHER" id="PTHR43646">
    <property type="entry name" value="GLYCOSYLTRANSFERASE"/>
    <property type="match status" value="1"/>
</dbReference>
<dbReference type="InterPro" id="IPR001173">
    <property type="entry name" value="Glyco_trans_2-like"/>
</dbReference>
<dbReference type="EMBL" id="VWPK01000100">
    <property type="protein sequence ID" value="KAA5608171.1"/>
    <property type="molecule type" value="Genomic_DNA"/>
</dbReference>
<keyword evidence="4" id="KW-1185">Reference proteome</keyword>
<dbReference type="Gene3D" id="3.90.550.10">
    <property type="entry name" value="Spore Coat Polysaccharide Biosynthesis Protein SpsA, Chain A"/>
    <property type="match status" value="1"/>
</dbReference>
<evidence type="ECO:0000259" key="2">
    <source>
        <dbReference type="Pfam" id="PF00535"/>
    </source>
</evidence>
<dbReference type="InterPro" id="IPR017832">
    <property type="entry name" value="Glyco_trans_2_hopen-assoc_HpnB"/>
</dbReference>
<proteinExistence type="predicted"/>
<gene>
    <name evidence="3" type="ORF">F1189_30365</name>
</gene>
<keyword evidence="3" id="KW-0808">Transferase</keyword>
<feature type="domain" description="Glycosyltransferase 2-like" evidence="2">
    <location>
        <begin position="42"/>
        <end position="213"/>
    </location>
</feature>
<evidence type="ECO:0000313" key="4">
    <source>
        <dbReference type="Proteomes" id="UP000325255"/>
    </source>
</evidence>
<dbReference type="RefSeq" id="WP_150045616.1">
    <property type="nucleotide sequence ID" value="NZ_OW485601.1"/>
</dbReference>
<feature type="transmembrane region" description="Helical" evidence="1">
    <location>
        <begin position="271"/>
        <end position="295"/>
    </location>
</feature>
<organism evidence="3 4">
    <name type="scientific">Rhodovastum atsumiense</name>
    <dbReference type="NCBI Taxonomy" id="504468"/>
    <lineage>
        <taxon>Bacteria</taxon>
        <taxon>Pseudomonadati</taxon>
        <taxon>Pseudomonadota</taxon>
        <taxon>Alphaproteobacteria</taxon>
        <taxon>Acetobacterales</taxon>
        <taxon>Acetobacteraceae</taxon>
        <taxon>Rhodovastum</taxon>
    </lineage>
</organism>
<accession>A0A5M6IIS1</accession>
<sequence length="371" mass="39995">MIAPALLSLLSWLYLAFLHGRFWQDGERLAPAQPTTAPPVAIIVPARDEAEVIARSIGSLLAQDYPGPFRVVLVDDGSSDDTAAIARALPGAERLTVIAGTPRPADWAGKLWAVQQGVAATEEPLVLLTDADIEHDPTHLATLVAHAGHLGADMVSEMVELSCESPAERVLIPAFPYLFALLYPFAWVNNPLWRTAAAAGGTILIRRHALERIGGIAAIRGALIDDVALAKAVKRGGRIWLGHSRQARSIRPYPGPGEIWGMIARSAYVQLGYSPLMLALSLLGLTLVFLVPPLAVLTGSWVAKGIGLAAWAIMARSFWPTLHRFRLSPLWTPVLPAVALFYMAATIGSAINHHRGRGVVWKRRAYTGQQA</sequence>
<reference evidence="3 4" key="1">
    <citation type="submission" date="2019-09" db="EMBL/GenBank/DDBJ databases">
        <title>Genome sequence of Rhodovastum atsumiense, a diverse member of the Acetobacteraceae family of non-sulfur purple photosynthetic bacteria.</title>
        <authorList>
            <person name="Meyer T."/>
            <person name="Kyndt J."/>
        </authorList>
    </citation>
    <scope>NUCLEOTIDE SEQUENCE [LARGE SCALE GENOMIC DNA]</scope>
    <source>
        <strain evidence="3 4">DSM 21279</strain>
    </source>
</reference>
<dbReference type="Pfam" id="PF00535">
    <property type="entry name" value="Glycos_transf_2"/>
    <property type="match status" value="1"/>
</dbReference>
<feature type="transmembrane region" description="Helical" evidence="1">
    <location>
        <begin position="331"/>
        <end position="351"/>
    </location>
</feature>
<evidence type="ECO:0000256" key="1">
    <source>
        <dbReference type="SAM" id="Phobius"/>
    </source>
</evidence>
<dbReference type="InterPro" id="IPR029044">
    <property type="entry name" value="Nucleotide-diphossugar_trans"/>
</dbReference>
<keyword evidence="1" id="KW-1133">Transmembrane helix</keyword>
<protein>
    <submittedName>
        <fullName evidence="3">Glycosyltransferase</fullName>
    </submittedName>
</protein>
<evidence type="ECO:0000313" key="3">
    <source>
        <dbReference type="EMBL" id="KAA5608171.1"/>
    </source>
</evidence>
<keyword evidence="1" id="KW-0812">Transmembrane</keyword>
<dbReference type="GO" id="GO:0016740">
    <property type="term" value="F:transferase activity"/>
    <property type="evidence" value="ECO:0007669"/>
    <property type="project" value="UniProtKB-KW"/>
</dbReference>
<name>A0A5M6IIS1_9PROT</name>
<dbReference type="PANTHER" id="PTHR43646:SF3">
    <property type="entry name" value="SLR1566 PROTEIN"/>
    <property type="match status" value="1"/>
</dbReference>
<comment type="caution">
    <text evidence="3">The sequence shown here is derived from an EMBL/GenBank/DDBJ whole genome shotgun (WGS) entry which is preliminary data.</text>
</comment>